<evidence type="ECO:0000256" key="4">
    <source>
        <dbReference type="ARBA" id="ARBA00022729"/>
    </source>
</evidence>
<evidence type="ECO:0000256" key="1">
    <source>
        <dbReference type="ARBA" id="ARBA00004251"/>
    </source>
</evidence>
<evidence type="ECO:0000313" key="11">
    <source>
        <dbReference type="Proteomes" id="UP000694890"/>
    </source>
</evidence>
<dbReference type="RefSeq" id="XP_018544420.1">
    <property type="nucleotide sequence ID" value="XM_018688904.2"/>
</dbReference>
<feature type="chain" id="PRO_5042572794" evidence="9">
    <location>
        <begin position="16"/>
        <end position="437"/>
    </location>
</feature>
<dbReference type="GO" id="GO:0030368">
    <property type="term" value="F:interleukin-17 receptor activity"/>
    <property type="evidence" value="ECO:0007669"/>
    <property type="project" value="InterPro"/>
</dbReference>
<dbReference type="GO" id="GO:0005886">
    <property type="term" value="C:plasma membrane"/>
    <property type="evidence" value="ECO:0007669"/>
    <property type="project" value="UniProtKB-SubCell"/>
</dbReference>
<keyword evidence="4 9" id="KW-0732">Signal</keyword>
<dbReference type="PROSITE" id="PS51534">
    <property type="entry name" value="SEFIR"/>
    <property type="match status" value="1"/>
</dbReference>
<comment type="subcellular location">
    <subcellularLocation>
        <location evidence="1">Cell membrane</location>
        <topology evidence="1">Single-pass type I membrane protein</topology>
    </subcellularLocation>
</comment>
<evidence type="ECO:0000256" key="6">
    <source>
        <dbReference type="ARBA" id="ARBA00023136"/>
    </source>
</evidence>
<dbReference type="GeneID" id="108891664"/>
<dbReference type="InterPro" id="IPR039465">
    <property type="entry name" value="IL-17_rcpt-like"/>
</dbReference>
<protein>
    <submittedName>
        <fullName evidence="12">Uncharacterized protein LOC108891664 isoform X1</fullName>
    </submittedName>
</protein>
<accession>A0AAJ7VB39</accession>
<dbReference type="PANTHER" id="PTHR15583:SF11">
    <property type="entry name" value="INTERLEUKIN-17 RECEPTOR B"/>
    <property type="match status" value="1"/>
</dbReference>
<evidence type="ECO:0000313" key="12">
    <source>
        <dbReference type="RefSeq" id="XP_018544420.1"/>
    </source>
</evidence>
<evidence type="ECO:0000256" key="2">
    <source>
        <dbReference type="ARBA" id="ARBA00022475"/>
    </source>
</evidence>
<dbReference type="PANTHER" id="PTHR15583">
    <property type="entry name" value="INTERLEUKIN-17 RECEPTOR"/>
    <property type="match status" value="1"/>
</dbReference>
<organism evidence="11 12">
    <name type="scientific">Lates calcarifer</name>
    <name type="common">Barramundi</name>
    <name type="synonym">Holocentrus calcarifer</name>
    <dbReference type="NCBI Taxonomy" id="8187"/>
    <lineage>
        <taxon>Eukaryota</taxon>
        <taxon>Metazoa</taxon>
        <taxon>Chordata</taxon>
        <taxon>Craniata</taxon>
        <taxon>Vertebrata</taxon>
        <taxon>Euteleostomi</taxon>
        <taxon>Actinopterygii</taxon>
        <taxon>Neopterygii</taxon>
        <taxon>Teleostei</taxon>
        <taxon>Neoteleostei</taxon>
        <taxon>Acanthomorphata</taxon>
        <taxon>Carangaria</taxon>
        <taxon>Carangaria incertae sedis</taxon>
        <taxon>Centropomidae</taxon>
        <taxon>Lates</taxon>
    </lineage>
</organism>
<evidence type="ECO:0000256" key="9">
    <source>
        <dbReference type="SAM" id="SignalP"/>
    </source>
</evidence>
<name>A0AAJ7VB39_LATCA</name>
<evidence type="ECO:0000256" key="5">
    <source>
        <dbReference type="ARBA" id="ARBA00022989"/>
    </source>
</evidence>
<reference evidence="12" key="1">
    <citation type="submission" date="2025-08" db="UniProtKB">
        <authorList>
            <consortium name="RefSeq"/>
        </authorList>
    </citation>
    <scope>IDENTIFICATION</scope>
    <source>
        <tissue evidence="12">Brain</tissue>
    </source>
</reference>
<keyword evidence="8" id="KW-0325">Glycoprotein</keyword>
<evidence type="ECO:0000256" key="7">
    <source>
        <dbReference type="ARBA" id="ARBA00023170"/>
    </source>
</evidence>
<keyword evidence="3" id="KW-0812">Transmembrane</keyword>
<proteinExistence type="predicted"/>
<evidence type="ECO:0000256" key="8">
    <source>
        <dbReference type="ARBA" id="ARBA00023180"/>
    </source>
</evidence>
<keyword evidence="2" id="KW-1003">Cell membrane</keyword>
<dbReference type="InterPro" id="IPR038683">
    <property type="entry name" value="IL17RA/B_FnIII-like_1_sf"/>
</dbReference>
<keyword evidence="7" id="KW-0675">Receptor</keyword>
<evidence type="ECO:0000256" key="3">
    <source>
        <dbReference type="ARBA" id="ARBA00022692"/>
    </source>
</evidence>
<dbReference type="Proteomes" id="UP000694890">
    <property type="component" value="Linkage group LG6"/>
</dbReference>
<dbReference type="Pfam" id="PF08357">
    <property type="entry name" value="SEFIR"/>
    <property type="match status" value="1"/>
</dbReference>
<feature type="domain" description="SEFIR" evidence="10">
    <location>
        <begin position="222"/>
        <end position="377"/>
    </location>
</feature>
<dbReference type="AlphaFoldDB" id="A0AAJ7VB39"/>
<keyword evidence="6" id="KW-0472">Membrane</keyword>
<keyword evidence="5" id="KW-1133">Transmembrane helix</keyword>
<gene>
    <name evidence="12" type="primary">LOC108891664</name>
</gene>
<dbReference type="KEGG" id="lcf:108891664"/>
<sequence>MMWEVVLMFFTFVQAQVISQEIISLLSVIKSPSFLADLKVELVTEQEKDMLNISWAISIDASTEYLTGTLIEISGEPSYLCDYSPHLTCVTGLEQKWFNFLVQASYGFNLIQASNLPWPQLGSGVSSKSVSVLVPRRKTQKSVTLKPSQVPRGERSHFITVKTTPDETTTSSVRKGRITVTIFGGLAILMILSSCYIIYKSCGANIASSLGFRSLPQSPTVPVPVLVVYPAKNSAFQRAVVALAEFLQWHGGCSVAIDMWQQGKIAELGPMRWLTEQAKAAEQVLIVCPQVEIPSSQPSHSPPNRGFPEPSIPAAAHDLYPLILNMVASHAKSANDLAKFWVVQLGKQRGKRHSNLALELRACKTFYLMKDLNKLYRSLHSHRQDDRKISDQIFRPRISYSEKSTVMLREAVEEHFQRSRSTENCGHLSLNISNENV</sequence>
<dbReference type="Gene3D" id="2.60.40.2160">
    <property type="entry name" value="Interleukin-17 receptor A/B, fibronectin-III-like domain 1"/>
    <property type="match status" value="1"/>
</dbReference>
<evidence type="ECO:0000259" key="10">
    <source>
        <dbReference type="PROSITE" id="PS51534"/>
    </source>
</evidence>
<dbReference type="Gene3D" id="3.40.50.11530">
    <property type="match status" value="1"/>
</dbReference>
<dbReference type="InterPro" id="IPR013568">
    <property type="entry name" value="SEFIR_dom"/>
</dbReference>
<feature type="signal peptide" evidence="9">
    <location>
        <begin position="1"/>
        <end position="15"/>
    </location>
</feature>